<evidence type="ECO:0000256" key="5">
    <source>
        <dbReference type="ARBA" id="ARBA00023235"/>
    </source>
</evidence>
<comment type="similarity">
    <text evidence="7">Belongs to the aspartate/glutamate racemases family.</text>
</comment>
<proteinExistence type="inferred from homology"/>
<dbReference type="PANTHER" id="PTHR21198">
    <property type="entry name" value="GLUTAMATE RACEMASE"/>
    <property type="match status" value="1"/>
</dbReference>
<reference evidence="8" key="1">
    <citation type="journal article" date="2021" name="PeerJ">
        <title>Extensive microbial diversity within the chicken gut microbiome revealed by metagenomics and culture.</title>
        <authorList>
            <person name="Gilroy R."/>
            <person name="Ravi A."/>
            <person name="Getino M."/>
            <person name="Pursley I."/>
            <person name="Horton D.L."/>
            <person name="Alikhan N.F."/>
            <person name="Baker D."/>
            <person name="Gharbi K."/>
            <person name="Hall N."/>
            <person name="Watson M."/>
            <person name="Adriaenssens E.M."/>
            <person name="Foster-Nyarko E."/>
            <person name="Jarju S."/>
            <person name="Secka A."/>
            <person name="Antonio M."/>
            <person name="Oren A."/>
            <person name="Chaudhuri R.R."/>
            <person name="La Ragione R."/>
            <person name="Hildebrand F."/>
            <person name="Pallen M.J."/>
        </authorList>
    </citation>
    <scope>NUCLEOTIDE SEQUENCE</scope>
    <source>
        <strain evidence="8">421</strain>
    </source>
</reference>
<sequence>MSASDPVGFFDSGIGGVTVLKEAVRLLPHEDYVFFSDSKNNPYGDKSDGEIIARCTEIVRYLTDEKHCKAIVIACNTASAKAAKSLRAQFKDIPIAAIEPAYKVVHDEKPNGSTLILATRGTVKSEKFRRLYYAYYNHKTKLHACPGLADLIEQGDKAKIEAYLNRTLAPYKGRVQNVVLGCTHYPLAREEIAAALGNVAFYDGANGVARRLRYLLAQNRVLNSSTAPGSIEFMDSNEDETARIYKENRFFDILKR</sequence>
<name>A0A9D1UF74_9FIRM</name>
<dbReference type="EMBL" id="DXGE01000006">
    <property type="protein sequence ID" value="HIW85108.1"/>
    <property type="molecule type" value="Genomic_DNA"/>
</dbReference>
<keyword evidence="5 7" id="KW-0413">Isomerase</keyword>
<keyword evidence="4 7" id="KW-0573">Peptidoglycan synthesis</keyword>
<reference evidence="8" key="2">
    <citation type="submission" date="2021-04" db="EMBL/GenBank/DDBJ databases">
        <authorList>
            <person name="Gilroy R."/>
        </authorList>
    </citation>
    <scope>NUCLEOTIDE SEQUENCE</scope>
    <source>
        <strain evidence="8">421</strain>
    </source>
</reference>
<dbReference type="Gene3D" id="3.40.50.1860">
    <property type="match status" value="2"/>
</dbReference>
<dbReference type="InterPro" id="IPR015942">
    <property type="entry name" value="Asp/Glu/hydantoin_racemase"/>
</dbReference>
<feature type="binding site" evidence="7">
    <location>
        <begin position="76"/>
        <end position="77"/>
    </location>
    <ligand>
        <name>substrate</name>
    </ligand>
</feature>
<comment type="function">
    <text evidence="7">Provides the (R)-glutamate required for cell wall biosynthesis.</text>
</comment>
<dbReference type="InterPro" id="IPR004391">
    <property type="entry name" value="Glu_race"/>
</dbReference>
<dbReference type="Proteomes" id="UP000824205">
    <property type="component" value="Unassembled WGS sequence"/>
</dbReference>
<dbReference type="GO" id="GO:0071555">
    <property type="term" value="P:cell wall organization"/>
    <property type="evidence" value="ECO:0007669"/>
    <property type="project" value="UniProtKB-KW"/>
</dbReference>
<feature type="active site" description="Proton donor/acceptor" evidence="7">
    <location>
        <position position="75"/>
    </location>
</feature>
<dbReference type="Pfam" id="PF01177">
    <property type="entry name" value="Asp_Glu_race"/>
    <property type="match status" value="1"/>
</dbReference>
<evidence type="ECO:0000256" key="1">
    <source>
        <dbReference type="ARBA" id="ARBA00001602"/>
    </source>
</evidence>
<evidence type="ECO:0000256" key="4">
    <source>
        <dbReference type="ARBA" id="ARBA00022984"/>
    </source>
</evidence>
<evidence type="ECO:0000256" key="7">
    <source>
        <dbReference type="HAMAP-Rule" id="MF_00258"/>
    </source>
</evidence>
<evidence type="ECO:0000256" key="6">
    <source>
        <dbReference type="ARBA" id="ARBA00023316"/>
    </source>
</evidence>
<dbReference type="GO" id="GO:0008360">
    <property type="term" value="P:regulation of cell shape"/>
    <property type="evidence" value="ECO:0007669"/>
    <property type="project" value="UniProtKB-KW"/>
</dbReference>
<keyword evidence="3 7" id="KW-0133">Cell shape</keyword>
<dbReference type="AlphaFoldDB" id="A0A9D1UF74"/>
<dbReference type="InterPro" id="IPR018187">
    <property type="entry name" value="Asp/Glu_racemase_AS_1"/>
</dbReference>
<evidence type="ECO:0000313" key="9">
    <source>
        <dbReference type="Proteomes" id="UP000824205"/>
    </source>
</evidence>
<dbReference type="SUPFAM" id="SSF53681">
    <property type="entry name" value="Aspartate/glutamate racemase"/>
    <property type="match status" value="2"/>
</dbReference>
<comment type="catalytic activity">
    <reaction evidence="1 7">
        <text>L-glutamate = D-glutamate</text>
        <dbReference type="Rhea" id="RHEA:12813"/>
        <dbReference type="ChEBI" id="CHEBI:29985"/>
        <dbReference type="ChEBI" id="CHEBI:29986"/>
        <dbReference type="EC" id="5.1.1.3"/>
    </reaction>
</comment>
<accession>A0A9D1UF74</accession>
<feature type="binding site" evidence="7">
    <location>
        <begin position="11"/>
        <end position="12"/>
    </location>
    <ligand>
        <name>substrate</name>
    </ligand>
</feature>
<gene>
    <name evidence="7 8" type="primary">murI</name>
    <name evidence="8" type="ORF">IAA48_01285</name>
</gene>
<evidence type="ECO:0000256" key="2">
    <source>
        <dbReference type="ARBA" id="ARBA00013090"/>
    </source>
</evidence>
<dbReference type="PANTHER" id="PTHR21198:SF3">
    <property type="entry name" value="GLUTAMATE RACEMASE"/>
    <property type="match status" value="1"/>
</dbReference>
<organism evidence="8 9">
    <name type="scientific">Candidatus Eubacterium faecipullorum</name>
    <dbReference type="NCBI Taxonomy" id="2838571"/>
    <lineage>
        <taxon>Bacteria</taxon>
        <taxon>Bacillati</taxon>
        <taxon>Bacillota</taxon>
        <taxon>Clostridia</taxon>
        <taxon>Eubacteriales</taxon>
        <taxon>Eubacteriaceae</taxon>
        <taxon>Eubacterium</taxon>
    </lineage>
</organism>
<dbReference type="GO" id="GO:0008881">
    <property type="term" value="F:glutamate racemase activity"/>
    <property type="evidence" value="ECO:0007669"/>
    <property type="project" value="UniProtKB-UniRule"/>
</dbReference>
<protein>
    <recommendedName>
        <fullName evidence="2 7">Glutamate racemase</fullName>
        <ecNumber evidence="2 7">5.1.1.3</ecNumber>
    </recommendedName>
</protein>
<dbReference type="InterPro" id="IPR001920">
    <property type="entry name" value="Asp/Glu_race"/>
</dbReference>
<dbReference type="NCBIfam" id="TIGR00067">
    <property type="entry name" value="glut_race"/>
    <property type="match status" value="1"/>
</dbReference>
<feature type="active site" description="Proton donor/acceptor" evidence="7">
    <location>
        <position position="182"/>
    </location>
</feature>
<feature type="binding site" evidence="7">
    <location>
        <begin position="183"/>
        <end position="184"/>
    </location>
    <ligand>
        <name>substrate</name>
    </ligand>
</feature>
<evidence type="ECO:0000256" key="3">
    <source>
        <dbReference type="ARBA" id="ARBA00022960"/>
    </source>
</evidence>
<dbReference type="PROSITE" id="PS00923">
    <property type="entry name" value="ASP_GLU_RACEMASE_1"/>
    <property type="match status" value="1"/>
</dbReference>
<keyword evidence="6 7" id="KW-0961">Cell wall biogenesis/degradation</keyword>
<dbReference type="HAMAP" id="MF_00258">
    <property type="entry name" value="Glu_racemase"/>
    <property type="match status" value="1"/>
</dbReference>
<evidence type="ECO:0000313" key="8">
    <source>
        <dbReference type="EMBL" id="HIW85108.1"/>
    </source>
</evidence>
<dbReference type="GO" id="GO:0009252">
    <property type="term" value="P:peptidoglycan biosynthetic process"/>
    <property type="evidence" value="ECO:0007669"/>
    <property type="project" value="UniProtKB-UniRule"/>
</dbReference>
<comment type="caution">
    <text evidence="8">The sequence shown here is derived from an EMBL/GenBank/DDBJ whole genome shotgun (WGS) entry which is preliminary data.</text>
</comment>
<comment type="pathway">
    <text evidence="7">Cell wall biogenesis; peptidoglycan biosynthesis.</text>
</comment>
<feature type="binding site" evidence="7">
    <location>
        <begin position="43"/>
        <end position="44"/>
    </location>
    <ligand>
        <name>substrate</name>
    </ligand>
</feature>
<dbReference type="EC" id="5.1.1.3" evidence="2 7"/>